<reference evidence="3" key="2">
    <citation type="journal article" date="2017" name="Genome Announc.">
        <title>Draft genome sequence of Paludibacter jiangxiensis NM7(T), a propionate-producing fermentative bacterium.</title>
        <authorList>
            <person name="Qiu Y.-L."/>
            <person name="Tourlousse D.M."/>
            <person name="Matsuura N."/>
            <person name="Ohashi A."/>
            <person name="Sekiguchi Y."/>
        </authorList>
    </citation>
    <scope>NUCLEOTIDE SEQUENCE [LARGE SCALE GENOMIC DNA]</scope>
    <source>
        <strain evidence="3">NM7</strain>
    </source>
</reference>
<keyword evidence="1" id="KW-1133">Transmembrane helix</keyword>
<accession>A0A170Z921</accession>
<sequence>MTLKEYIQGQRKGKEANRIERQAMNDSFLNDAIEGFDSVEGSHLPALERLEEKVLRVRNQHRRVIVYWAMAASVLLLIGFGSFFLLQQKPETRMPEIATVAPKKVTPSAEEQKSAVPESTSRTIIPTKTKTLAVASPPVSPEAITNKAQEESIPEPVMAPVQAEVLTANQVRMSKMLEGKVAGLQVEPTVQPSNKLQGKVVDEKGEPLIGASVKIKGTNVGAVTDANGYFQLPQNVSDSAKLIAGYLGYENREVKITDKSVSIQLQPDQKTLSEVVVVGYVPQKKKTVVGSIVKIASGEFGEKEFLEYCKKYGAKNLCGELQTEVKVSFNISKEGFPVNVTIKKSTCMAASREAERLLSSSPAWSKKDRKVTMTISW</sequence>
<comment type="caution">
    <text evidence="2">The sequence shown here is derived from an EMBL/GenBank/DDBJ whole genome shotgun (WGS) entry which is preliminary data.</text>
</comment>
<dbReference type="Proteomes" id="UP000076586">
    <property type="component" value="Unassembled WGS sequence"/>
</dbReference>
<proteinExistence type="predicted"/>
<protein>
    <submittedName>
        <fullName evidence="2">CarboxypepD_reg-like domain-containing protein</fullName>
    </submittedName>
</protein>
<dbReference type="STRING" id="681398.PJIAN_11027"/>
<dbReference type="AlphaFoldDB" id="A0A170Z921"/>
<dbReference type="RefSeq" id="WP_068702601.1">
    <property type="nucleotide sequence ID" value="NZ_BDCR01000001.1"/>
</dbReference>
<keyword evidence="1" id="KW-0812">Transmembrane</keyword>
<keyword evidence="3" id="KW-1185">Reference proteome</keyword>
<feature type="transmembrane region" description="Helical" evidence="1">
    <location>
        <begin position="65"/>
        <end position="86"/>
    </location>
</feature>
<dbReference type="InterPro" id="IPR008969">
    <property type="entry name" value="CarboxyPept-like_regulatory"/>
</dbReference>
<dbReference type="Gene3D" id="2.60.40.1120">
    <property type="entry name" value="Carboxypeptidase-like, regulatory domain"/>
    <property type="match status" value="1"/>
</dbReference>
<gene>
    <name evidence="2" type="ORF">PJIAN_11027</name>
</gene>
<evidence type="ECO:0000313" key="2">
    <source>
        <dbReference type="EMBL" id="GAT62433.1"/>
    </source>
</evidence>
<dbReference type="Pfam" id="PF13715">
    <property type="entry name" value="CarbopepD_reg_2"/>
    <property type="match status" value="1"/>
</dbReference>
<reference evidence="3" key="1">
    <citation type="submission" date="2016-04" db="EMBL/GenBank/DDBJ databases">
        <title>Draft genome sequence of Paludibacter jiangxiensis strain NM7.</title>
        <authorList>
            <person name="Qiu Y."/>
            <person name="Matsuura N."/>
            <person name="Ohashi A."/>
            <person name="Tourlousse M.D."/>
            <person name="Sekiguchi Y."/>
        </authorList>
    </citation>
    <scope>NUCLEOTIDE SEQUENCE [LARGE SCALE GENOMIC DNA]</scope>
    <source>
        <strain evidence="3">NM7</strain>
    </source>
</reference>
<dbReference type="OrthoDB" id="1112758at2"/>
<name>A0A170Z921_9BACT</name>
<organism evidence="2 3">
    <name type="scientific">Paludibacter jiangxiensis</name>
    <dbReference type="NCBI Taxonomy" id="681398"/>
    <lineage>
        <taxon>Bacteria</taxon>
        <taxon>Pseudomonadati</taxon>
        <taxon>Bacteroidota</taxon>
        <taxon>Bacteroidia</taxon>
        <taxon>Bacteroidales</taxon>
        <taxon>Paludibacteraceae</taxon>
        <taxon>Paludibacter</taxon>
    </lineage>
</organism>
<dbReference type="EMBL" id="BDCR01000001">
    <property type="protein sequence ID" value="GAT62433.1"/>
    <property type="molecule type" value="Genomic_DNA"/>
</dbReference>
<evidence type="ECO:0000313" key="3">
    <source>
        <dbReference type="Proteomes" id="UP000076586"/>
    </source>
</evidence>
<evidence type="ECO:0000256" key="1">
    <source>
        <dbReference type="SAM" id="Phobius"/>
    </source>
</evidence>
<dbReference type="SUPFAM" id="SSF49464">
    <property type="entry name" value="Carboxypeptidase regulatory domain-like"/>
    <property type="match status" value="1"/>
</dbReference>
<keyword evidence="1" id="KW-0472">Membrane</keyword>